<gene>
    <name evidence="2" type="ORF">ERS852473_00259</name>
</gene>
<sequence>MDKFLNFLGLVKRSGNILEGYNKCEEALGKKSIYLIVLSNDISERTKERFLKYCLKYNIPYINKFSKQELGYSVGRNELNILAVTNLNMANKLKSYNENN</sequence>
<feature type="domain" description="Ribosomal protein eL8/eL30/eS12/Gadd45" evidence="1">
    <location>
        <begin position="6"/>
        <end position="87"/>
    </location>
</feature>
<name>A0ABP2ARC9_SARVE</name>
<dbReference type="GO" id="GO:0005840">
    <property type="term" value="C:ribosome"/>
    <property type="evidence" value="ECO:0007669"/>
    <property type="project" value="UniProtKB-KW"/>
</dbReference>
<dbReference type="SUPFAM" id="SSF55315">
    <property type="entry name" value="L30e-like"/>
    <property type="match status" value="1"/>
</dbReference>
<evidence type="ECO:0000313" key="3">
    <source>
        <dbReference type="Proteomes" id="UP000095488"/>
    </source>
</evidence>
<keyword evidence="2" id="KW-0689">Ribosomal protein</keyword>
<evidence type="ECO:0000313" key="2">
    <source>
        <dbReference type="EMBL" id="CUN47368.1"/>
    </source>
</evidence>
<comment type="caution">
    <text evidence="2">The sequence shown here is derived from an EMBL/GenBank/DDBJ whole genome shotgun (WGS) entry which is preliminary data.</text>
</comment>
<dbReference type="Pfam" id="PF01248">
    <property type="entry name" value="Ribosomal_L7Ae"/>
    <property type="match status" value="1"/>
</dbReference>
<keyword evidence="3" id="KW-1185">Reference proteome</keyword>
<dbReference type="NCBIfam" id="NF004078">
    <property type="entry name" value="PRK05583.1"/>
    <property type="match status" value="1"/>
</dbReference>
<dbReference type="Proteomes" id="UP000095488">
    <property type="component" value="Unassembled WGS sequence"/>
</dbReference>
<keyword evidence="2" id="KW-0687">Ribonucleoprotein</keyword>
<dbReference type="Gene3D" id="3.30.1330.30">
    <property type="match status" value="1"/>
</dbReference>
<organism evidence="2 3">
    <name type="scientific">Sarcina ventriculi</name>
    <name type="common">Clostridium ventriculi</name>
    <dbReference type="NCBI Taxonomy" id="1267"/>
    <lineage>
        <taxon>Bacteria</taxon>
        <taxon>Bacillati</taxon>
        <taxon>Bacillota</taxon>
        <taxon>Clostridia</taxon>
        <taxon>Eubacteriales</taxon>
        <taxon>Clostridiaceae</taxon>
        <taxon>Sarcina</taxon>
    </lineage>
</organism>
<proteinExistence type="predicted"/>
<dbReference type="InterPro" id="IPR029064">
    <property type="entry name" value="Ribosomal_eL30-like_sf"/>
</dbReference>
<dbReference type="RefSeq" id="WP_055257155.1">
    <property type="nucleotide sequence ID" value="NZ_CABIXL010000001.1"/>
</dbReference>
<reference evidence="2 3" key="1">
    <citation type="submission" date="2015-09" db="EMBL/GenBank/DDBJ databases">
        <authorList>
            <consortium name="Pathogen Informatics"/>
            <person name="Wu L."/>
            <person name="Ma J."/>
        </authorList>
    </citation>
    <scope>NUCLEOTIDE SEQUENCE [LARGE SCALE GENOMIC DNA]</scope>
    <source>
        <strain evidence="2 3">2789STDY5834858</strain>
    </source>
</reference>
<dbReference type="EMBL" id="CYZR01000001">
    <property type="protein sequence ID" value="CUN47368.1"/>
    <property type="molecule type" value="Genomic_DNA"/>
</dbReference>
<evidence type="ECO:0000259" key="1">
    <source>
        <dbReference type="Pfam" id="PF01248"/>
    </source>
</evidence>
<accession>A0ABP2ARC9</accession>
<dbReference type="InterPro" id="IPR004038">
    <property type="entry name" value="Ribosomal_eL8/eL30/eS12/Gad45"/>
</dbReference>
<protein>
    <submittedName>
        <fullName evidence="2">Ribosomal protein L7Ae family protein</fullName>
    </submittedName>
</protein>